<feature type="region of interest" description="Disordered" evidence="1">
    <location>
        <begin position="1"/>
        <end position="20"/>
    </location>
</feature>
<dbReference type="EMBL" id="BDIP01009356">
    <property type="protein sequence ID" value="GIQ92286.1"/>
    <property type="molecule type" value="Genomic_DNA"/>
</dbReference>
<evidence type="ECO:0000313" key="3">
    <source>
        <dbReference type="Proteomes" id="UP000265618"/>
    </source>
</evidence>
<evidence type="ECO:0000313" key="2">
    <source>
        <dbReference type="EMBL" id="GIQ92286.1"/>
    </source>
</evidence>
<accession>A0A9K3DCL6</accession>
<feature type="non-terminal residue" evidence="2">
    <location>
        <position position="59"/>
    </location>
</feature>
<evidence type="ECO:0000256" key="1">
    <source>
        <dbReference type="SAM" id="MobiDB-lite"/>
    </source>
</evidence>
<name>A0A9K3DCL6_9EUKA</name>
<protein>
    <submittedName>
        <fullName evidence="2">Uncharacterized protein</fullName>
    </submittedName>
</protein>
<gene>
    <name evidence="2" type="ORF">KIPB_015969</name>
</gene>
<keyword evidence="3" id="KW-1185">Reference proteome</keyword>
<proteinExistence type="predicted"/>
<organism evidence="2 3">
    <name type="scientific">Kipferlia bialata</name>
    <dbReference type="NCBI Taxonomy" id="797122"/>
    <lineage>
        <taxon>Eukaryota</taxon>
        <taxon>Metamonada</taxon>
        <taxon>Carpediemonas-like organisms</taxon>
        <taxon>Kipferlia</taxon>
    </lineage>
</organism>
<sequence length="59" mass="6500">YSEEEQMEIQGDSDWFPDSDGMGYTTSWTTRRVASSAIKHIAQTIPLEVAGVVLPIVGE</sequence>
<dbReference type="Proteomes" id="UP000265618">
    <property type="component" value="Unassembled WGS sequence"/>
</dbReference>
<dbReference type="AlphaFoldDB" id="A0A9K3DCL6"/>
<feature type="non-terminal residue" evidence="2">
    <location>
        <position position="1"/>
    </location>
</feature>
<comment type="caution">
    <text evidence="2">The sequence shown here is derived from an EMBL/GenBank/DDBJ whole genome shotgun (WGS) entry which is preliminary data.</text>
</comment>
<reference evidence="2 3" key="1">
    <citation type="journal article" date="2018" name="PLoS ONE">
        <title>The draft genome of Kipferlia bialata reveals reductive genome evolution in fornicate parasites.</title>
        <authorList>
            <person name="Tanifuji G."/>
            <person name="Takabayashi S."/>
            <person name="Kume K."/>
            <person name="Takagi M."/>
            <person name="Nakayama T."/>
            <person name="Kamikawa R."/>
            <person name="Inagaki Y."/>
            <person name="Hashimoto T."/>
        </authorList>
    </citation>
    <scope>NUCLEOTIDE SEQUENCE [LARGE SCALE GENOMIC DNA]</scope>
    <source>
        <strain evidence="2">NY0173</strain>
    </source>
</reference>